<accession>A0A7S2Y3L5</accession>
<feature type="domain" description="HMG box" evidence="3">
    <location>
        <begin position="93"/>
        <end position="176"/>
    </location>
</feature>
<gene>
    <name evidence="4" type="ORF">APAL1065_LOCUS3408</name>
</gene>
<dbReference type="AlphaFoldDB" id="A0A7S2Y3L5"/>
<dbReference type="InterPro" id="IPR050342">
    <property type="entry name" value="HMGB"/>
</dbReference>
<dbReference type="SMART" id="SM00398">
    <property type="entry name" value="HMG"/>
    <property type="match status" value="1"/>
</dbReference>
<organism evidence="4">
    <name type="scientific">Entomoneis paludosa</name>
    <dbReference type="NCBI Taxonomy" id="265537"/>
    <lineage>
        <taxon>Eukaryota</taxon>
        <taxon>Sar</taxon>
        <taxon>Stramenopiles</taxon>
        <taxon>Ochrophyta</taxon>
        <taxon>Bacillariophyta</taxon>
        <taxon>Bacillariophyceae</taxon>
        <taxon>Bacillariophycidae</taxon>
        <taxon>Entomoneidaceae</taxon>
        <taxon>Entomoneis</taxon>
    </lineage>
</organism>
<protein>
    <recommendedName>
        <fullName evidence="3">HMG box domain-containing protein</fullName>
    </recommendedName>
</protein>
<name>A0A7S2Y3L5_9STRA</name>
<sequence length="242" mass="28075">MPSIEALTFEPISVNEQMGQLFDDQFDRCVEEVLGKPEESDFSLNETKMQELLLSEKPLMNEPEMAMPTNVAVSSFKELPSVPQEVEEILEKPKRSLSAYNYFFQAERKKLLQSLPDRRQQGRKKPRNSHGKMGFAEMARNVSAKWKKITPEEKKEYDELAKLDTIRYRKEMAIWKRTQSNLEFAQQQVAASMNELRGFSSEPVMVTQAFFQQQQQQMMNWSGQSAVMPEPSMENNVFIAML</sequence>
<evidence type="ECO:0000256" key="1">
    <source>
        <dbReference type="ARBA" id="ARBA00023125"/>
    </source>
</evidence>
<dbReference type="PANTHER" id="PTHR48112:SF15">
    <property type="entry name" value="HMG BOX DOMAIN-CONTAINING PROTEIN"/>
    <property type="match status" value="1"/>
</dbReference>
<dbReference type="PANTHER" id="PTHR48112">
    <property type="entry name" value="HIGH MOBILITY GROUP PROTEIN DSP1"/>
    <property type="match status" value="1"/>
</dbReference>
<dbReference type="InterPro" id="IPR009071">
    <property type="entry name" value="HMG_box_dom"/>
</dbReference>
<dbReference type="SUPFAM" id="SSF47095">
    <property type="entry name" value="HMG-box"/>
    <property type="match status" value="1"/>
</dbReference>
<dbReference type="Pfam" id="PF09011">
    <property type="entry name" value="HMG_box_2"/>
    <property type="match status" value="1"/>
</dbReference>
<keyword evidence="1 2" id="KW-0238">DNA-binding</keyword>
<evidence type="ECO:0000313" key="4">
    <source>
        <dbReference type="EMBL" id="CAD9946691.1"/>
    </source>
</evidence>
<dbReference type="PROSITE" id="PS50118">
    <property type="entry name" value="HMG_BOX_2"/>
    <property type="match status" value="1"/>
</dbReference>
<dbReference type="InterPro" id="IPR036910">
    <property type="entry name" value="HMG_box_dom_sf"/>
</dbReference>
<dbReference type="GO" id="GO:0003677">
    <property type="term" value="F:DNA binding"/>
    <property type="evidence" value="ECO:0007669"/>
    <property type="project" value="UniProtKB-UniRule"/>
</dbReference>
<feature type="DNA-binding region" description="HMG box" evidence="2">
    <location>
        <begin position="93"/>
        <end position="176"/>
    </location>
</feature>
<evidence type="ECO:0000259" key="3">
    <source>
        <dbReference type="PROSITE" id="PS50118"/>
    </source>
</evidence>
<dbReference type="EMBL" id="HBHT01005117">
    <property type="protein sequence ID" value="CAD9946691.1"/>
    <property type="molecule type" value="Transcribed_RNA"/>
</dbReference>
<proteinExistence type="predicted"/>
<reference evidence="4" key="1">
    <citation type="submission" date="2021-01" db="EMBL/GenBank/DDBJ databases">
        <authorList>
            <person name="Corre E."/>
            <person name="Pelletier E."/>
            <person name="Niang G."/>
            <person name="Scheremetjew M."/>
            <person name="Finn R."/>
            <person name="Kale V."/>
            <person name="Holt S."/>
            <person name="Cochrane G."/>
            <person name="Meng A."/>
            <person name="Brown T."/>
            <person name="Cohen L."/>
        </authorList>
    </citation>
    <scope>NUCLEOTIDE SEQUENCE</scope>
    <source>
        <strain evidence="4">CCMP125</strain>
    </source>
</reference>
<dbReference type="GO" id="GO:0005634">
    <property type="term" value="C:nucleus"/>
    <property type="evidence" value="ECO:0007669"/>
    <property type="project" value="UniProtKB-UniRule"/>
</dbReference>
<dbReference type="Gene3D" id="1.10.30.10">
    <property type="entry name" value="High mobility group box domain"/>
    <property type="match status" value="1"/>
</dbReference>
<evidence type="ECO:0000256" key="2">
    <source>
        <dbReference type="PROSITE-ProRule" id="PRU00267"/>
    </source>
</evidence>
<keyword evidence="2" id="KW-0539">Nucleus</keyword>